<evidence type="ECO:0000259" key="6">
    <source>
        <dbReference type="Pfam" id="PF04932"/>
    </source>
</evidence>
<feature type="domain" description="O-antigen ligase-related" evidence="6">
    <location>
        <begin position="454"/>
        <end position="579"/>
    </location>
</feature>
<dbReference type="PANTHER" id="PTHR37422:SF13">
    <property type="entry name" value="LIPOPOLYSACCHARIDE BIOSYNTHESIS PROTEIN PA4999-RELATED"/>
    <property type="match status" value="1"/>
</dbReference>
<keyword evidence="3 5" id="KW-1133">Transmembrane helix</keyword>
<protein>
    <submittedName>
        <fullName evidence="7">O-antigen ligase family protein</fullName>
    </submittedName>
</protein>
<name>A0A516PTS3_9ACTN</name>
<evidence type="ECO:0000313" key="8">
    <source>
        <dbReference type="Proteomes" id="UP000319263"/>
    </source>
</evidence>
<proteinExistence type="predicted"/>
<feature type="transmembrane region" description="Helical" evidence="5">
    <location>
        <begin position="187"/>
        <end position="206"/>
    </location>
</feature>
<dbReference type="PANTHER" id="PTHR37422">
    <property type="entry name" value="TEICHURONIC ACID BIOSYNTHESIS PROTEIN TUAE"/>
    <property type="match status" value="1"/>
</dbReference>
<evidence type="ECO:0000256" key="4">
    <source>
        <dbReference type="ARBA" id="ARBA00023136"/>
    </source>
</evidence>
<sequence>MTTRQVALALRRRWYVVLFGLLCSVAGVIGLDGPHRLYTVQTEFVFVGPGNPAITGLPDARAETLTDFAGVVGRKYEASHPTIELTSPTATLFGNGIRQGVSVQLANAGSQWVHSYNRPVLIVQIIGDDPVEVQQTLGQVSTALTAITRQLQTEAGAAPSTYITVFNDTQHSLIGSFGNSRMSRMKAAGIIAGLGVGASIALAVAADEFIGRRRSQTIVRAATGPTPGRSDGRGGTGFDAVTFLTIYLVLACALPSYLVIPALGQIGRPSILWGLAGVVWWVYFRLQRTTPLATGARSVHLALWAFLAVALAGLARAYLLGLPTTQTGPADAGLLRLLSWAGVALVALDGIPSLDRLLTLLRRIALLGGLMAILGLLQFATGRSFVDALTLPGFAVSSDFDSIQGRAGFVRAAGTASHPLEYASVLCIALPIGIVLGATDRRRGVLLRWWPPLVISLAVLISVSRSAIVGTVAGVVLLLPAIPPRLRVKAVGVVFTLLGLVFFLVPGMIGTLRGLFLGINGDPSTQSRTDSVAGAVAIAGRAPLIGSGFGTFLPQELILDNEYLGLVIEVGFIGCGLFIIALIAAAWSAWRSGRGAAREPWVQLGPAVAAALVSGSTTMIFFDGLSFPMSAALLFVLLGIAGALSRLLAGDQRVSASQDALVARVRWPARSVETATPKSSSMTPAS</sequence>
<feature type="transmembrane region" description="Helical" evidence="5">
    <location>
        <begin position="628"/>
        <end position="649"/>
    </location>
</feature>
<evidence type="ECO:0000256" key="2">
    <source>
        <dbReference type="ARBA" id="ARBA00022692"/>
    </source>
</evidence>
<dbReference type="Proteomes" id="UP000319263">
    <property type="component" value="Chromosome"/>
</dbReference>
<evidence type="ECO:0000256" key="1">
    <source>
        <dbReference type="ARBA" id="ARBA00004141"/>
    </source>
</evidence>
<dbReference type="KEGG" id="mik:FOE78_00510"/>
<accession>A0A516PTS3</accession>
<feature type="transmembrane region" description="Helical" evidence="5">
    <location>
        <begin position="490"/>
        <end position="512"/>
    </location>
</feature>
<feature type="transmembrane region" description="Helical" evidence="5">
    <location>
        <begin position="298"/>
        <end position="321"/>
    </location>
</feature>
<dbReference type="RefSeq" id="WP_143984585.1">
    <property type="nucleotide sequence ID" value="NZ_CP041692.1"/>
</dbReference>
<feature type="transmembrane region" description="Helical" evidence="5">
    <location>
        <begin position="238"/>
        <end position="260"/>
    </location>
</feature>
<organism evidence="7 8">
    <name type="scientific">Microlunatus elymi</name>
    <dbReference type="NCBI Taxonomy" id="2596828"/>
    <lineage>
        <taxon>Bacteria</taxon>
        <taxon>Bacillati</taxon>
        <taxon>Actinomycetota</taxon>
        <taxon>Actinomycetes</taxon>
        <taxon>Propionibacteriales</taxon>
        <taxon>Propionibacteriaceae</taxon>
        <taxon>Microlunatus</taxon>
    </lineage>
</organism>
<dbReference type="InterPro" id="IPR051533">
    <property type="entry name" value="WaaL-like"/>
</dbReference>
<feature type="transmembrane region" description="Helical" evidence="5">
    <location>
        <begin position="564"/>
        <end position="589"/>
    </location>
</feature>
<dbReference type="AlphaFoldDB" id="A0A516PTS3"/>
<dbReference type="EMBL" id="CP041692">
    <property type="protein sequence ID" value="QDP94596.1"/>
    <property type="molecule type" value="Genomic_DNA"/>
</dbReference>
<dbReference type="GO" id="GO:0016020">
    <property type="term" value="C:membrane"/>
    <property type="evidence" value="ECO:0007669"/>
    <property type="project" value="UniProtKB-SubCell"/>
</dbReference>
<dbReference type="OrthoDB" id="5243524at2"/>
<evidence type="ECO:0000256" key="3">
    <source>
        <dbReference type="ARBA" id="ARBA00022989"/>
    </source>
</evidence>
<evidence type="ECO:0000313" key="7">
    <source>
        <dbReference type="EMBL" id="QDP94596.1"/>
    </source>
</evidence>
<feature type="transmembrane region" description="Helical" evidence="5">
    <location>
        <begin position="450"/>
        <end position="478"/>
    </location>
</feature>
<keyword evidence="7" id="KW-0436">Ligase</keyword>
<evidence type="ECO:0000256" key="5">
    <source>
        <dbReference type="SAM" id="Phobius"/>
    </source>
</evidence>
<feature type="transmembrane region" description="Helical" evidence="5">
    <location>
        <begin position="333"/>
        <end position="352"/>
    </location>
</feature>
<reference evidence="7 8" key="1">
    <citation type="submission" date="2019-07" db="EMBL/GenBank/DDBJ databases">
        <title>Microlunatus dokdonensis sp. nov. isolated from the rhizospheric soil of the wild plant Elymus tsukushiensis.</title>
        <authorList>
            <person name="Ghim S.-Y."/>
            <person name="Hwang Y.-J."/>
            <person name="Son J.-S."/>
            <person name="Shin J.-H."/>
        </authorList>
    </citation>
    <scope>NUCLEOTIDE SEQUENCE [LARGE SCALE GENOMIC DNA]</scope>
    <source>
        <strain evidence="7 8">KUDC0627</strain>
    </source>
</reference>
<dbReference type="GO" id="GO:0016874">
    <property type="term" value="F:ligase activity"/>
    <property type="evidence" value="ECO:0007669"/>
    <property type="project" value="UniProtKB-KW"/>
</dbReference>
<keyword evidence="8" id="KW-1185">Reference proteome</keyword>
<feature type="transmembrane region" description="Helical" evidence="5">
    <location>
        <begin position="12"/>
        <end position="31"/>
    </location>
</feature>
<comment type="subcellular location">
    <subcellularLocation>
        <location evidence="1">Membrane</location>
        <topology evidence="1">Multi-pass membrane protein</topology>
    </subcellularLocation>
</comment>
<feature type="transmembrane region" description="Helical" evidence="5">
    <location>
        <begin position="601"/>
        <end position="622"/>
    </location>
</feature>
<dbReference type="InterPro" id="IPR007016">
    <property type="entry name" value="O-antigen_ligase-rel_domated"/>
</dbReference>
<feature type="transmembrane region" description="Helical" evidence="5">
    <location>
        <begin position="364"/>
        <end position="381"/>
    </location>
</feature>
<feature type="transmembrane region" description="Helical" evidence="5">
    <location>
        <begin position="420"/>
        <end position="438"/>
    </location>
</feature>
<keyword evidence="4 5" id="KW-0472">Membrane</keyword>
<gene>
    <name evidence="7" type="ORF">FOE78_00510</name>
</gene>
<dbReference type="Pfam" id="PF04932">
    <property type="entry name" value="Wzy_C"/>
    <property type="match status" value="1"/>
</dbReference>
<feature type="transmembrane region" description="Helical" evidence="5">
    <location>
        <begin position="266"/>
        <end position="286"/>
    </location>
</feature>
<keyword evidence="2 5" id="KW-0812">Transmembrane</keyword>